<dbReference type="Proteomes" id="UP001501556">
    <property type="component" value="Unassembled WGS sequence"/>
</dbReference>
<dbReference type="RefSeq" id="WP_345121169.1">
    <property type="nucleotide sequence ID" value="NZ_BAABDI010000003.1"/>
</dbReference>
<evidence type="ECO:0000256" key="1">
    <source>
        <dbReference type="SAM" id="Phobius"/>
    </source>
</evidence>
<comment type="caution">
    <text evidence="2">The sequence shown here is derived from an EMBL/GenBank/DDBJ whole genome shotgun (WGS) entry which is preliminary data.</text>
</comment>
<evidence type="ECO:0008006" key="4">
    <source>
        <dbReference type="Google" id="ProtNLM"/>
    </source>
</evidence>
<keyword evidence="1" id="KW-0812">Transmembrane</keyword>
<organism evidence="2 3">
    <name type="scientific">Hymenobacter antarcticus</name>
    <dbReference type="NCBI Taxonomy" id="486270"/>
    <lineage>
        <taxon>Bacteria</taxon>
        <taxon>Pseudomonadati</taxon>
        <taxon>Bacteroidota</taxon>
        <taxon>Cytophagia</taxon>
        <taxon>Cytophagales</taxon>
        <taxon>Hymenobacteraceae</taxon>
        <taxon>Hymenobacter</taxon>
    </lineage>
</organism>
<sequence length="176" mass="19764">MLLKMAYVQQQLGHYPAALLYLSMAQARQPRVRTWRQMTALATQHRLVGYPATWQQELRVQAQRYYYPGLQVLLGAAVVVAVWLLWRRSARGAWLGYAVYVAVAGIYLHFLRPKPVGLVARPGAALMAGPGAGAAWLSTAALGDRLPVLGHQDIWYRVEWQRRVAFVRGADLLVVE</sequence>
<feature type="transmembrane region" description="Helical" evidence="1">
    <location>
        <begin position="65"/>
        <end position="86"/>
    </location>
</feature>
<reference evidence="3" key="1">
    <citation type="journal article" date="2019" name="Int. J. Syst. Evol. Microbiol.">
        <title>The Global Catalogue of Microorganisms (GCM) 10K type strain sequencing project: providing services to taxonomists for standard genome sequencing and annotation.</title>
        <authorList>
            <consortium name="The Broad Institute Genomics Platform"/>
            <consortium name="The Broad Institute Genome Sequencing Center for Infectious Disease"/>
            <person name="Wu L."/>
            <person name="Ma J."/>
        </authorList>
    </citation>
    <scope>NUCLEOTIDE SEQUENCE [LARGE SCALE GENOMIC DNA]</scope>
    <source>
        <strain evidence="3">JCM 17217</strain>
    </source>
</reference>
<keyword evidence="1" id="KW-1133">Transmembrane helix</keyword>
<keyword evidence="1" id="KW-0472">Membrane</keyword>
<evidence type="ECO:0000313" key="2">
    <source>
        <dbReference type="EMBL" id="GAA3963384.1"/>
    </source>
</evidence>
<gene>
    <name evidence="2" type="ORF">GCM10022407_07590</name>
</gene>
<accession>A0ABP7PCL0</accession>
<evidence type="ECO:0000313" key="3">
    <source>
        <dbReference type="Proteomes" id="UP001501556"/>
    </source>
</evidence>
<proteinExistence type="predicted"/>
<protein>
    <recommendedName>
        <fullName evidence="4">SH3 domain-containing protein</fullName>
    </recommendedName>
</protein>
<keyword evidence="3" id="KW-1185">Reference proteome</keyword>
<name>A0ABP7PCL0_9BACT</name>
<feature type="transmembrane region" description="Helical" evidence="1">
    <location>
        <begin position="92"/>
        <end position="111"/>
    </location>
</feature>
<dbReference type="EMBL" id="BAABDI010000003">
    <property type="protein sequence ID" value="GAA3963384.1"/>
    <property type="molecule type" value="Genomic_DNA"/>
</dbReference>